<keyword evidence="3" id="KW-0963">Cytoplasm</keyword>
<feature type="coiled-coil region" evidence="8">
    <location>
        <begin position="2270"/>
        <end position="2440"/>
    </location>
</feature>
<feature type="coiled-coil region" evidence="8">
    <location>
        <begin position="546"/>
        <end position="601"/>
    </location>
</feature>
<evidence type="ECO:0000256" key="5">
    <source>
        <dbReference type="ARBA" id="ARBA00023054"/>
    </source>
</evidence>
<dbReference type="Proteomes" id="UP000327493">
    <property type="component" value="Chromosome 8"/>
</dbReference>
<feature type="coiled-coil region" evidence="8">
    <location>
        <begin position="1069"/>
        <end position="1186"/>
    </location>
</feature>
<accession>A0A5J5DDG3</accession>
<keyword evidence="5 8" id="KW-0175">Coiled coil</keyword>
<evidence type="ECO:0000256" key="7">
    <source>
        <dbReference type="ARBA" id="ARBA00023273"/>
    </source>
</evidence>
<organism evidence="12 13">
    <name type="scientific">Etheostoma spectabile</name>
    <name type="common">orangethroat darter</name>
    <dbReference type="NCBI Taxonomy" id="54343"/>
    <lineage>
        <taxon>Eukaryota</taxon>
        <taxon>Metazoa</taxon>
        <taxon>Chordata</taxon>
        <taxon>Craniata</taxon>
        <taxon>Vertebrata</taxon>
        <taxon>Euteleostomi</taxon>
        <taxon>Actinopterygii</taxon>
        <taxon>Neopterygii</taxon>
        <taxon>Teleostei</taxon>
        <taxon>Neoteleostei</taxon>
        <taxon>Acanthomorphata</taxon>
        <taxon>Eupercaria</taxon>
        <taxon>Perciformes</taxon>
        <taxon>Percoidei</taxon>
        <taxon>Percidae</taxon>
        <taxon>Etheostomatinae</taxon>
        <taxon>Etheostoma</taxon>
    </lineage>
</organism>
<dbReference type="GO" id="GO:0035869">
    <property type="term" value="C:ciliary transition zone"/>
    <property type="evidence" value="ECO:0007669"/>
    <property type="project" value="TreeGrafter"/>
</dbReference>
<dbReference type="GO" id="GO:1905515">
    <property type="term" value="P:non-motile cilium assembly"/>
    <property type="evidence" value="ECO:0007669"/>
    <property type="project" value="TreeGrafter"/>
</dbReference>
<dbReference type="GO" id="GO:1905349">
    <property type="term" value="P:ciliary transition zone assembly"/>
    <property type="evidence" value="ECO:0007669"/>
    <property type="project" value="TreeGrafter"/>
</dbReference>
<evidence type="ECO:0000313" key="12">
    <source>
        <dbReference type="EMBL" id="KAA8590361.1"/>
    </source>
</evidence>
<feature type="coiled-coil region" evidence="8">
    <location>
        <begin position="341"/>
        <end position="424"/>
    </location>
</feature>
<keyword evidence="6" id="KW-0206">Cytoskeleton</keyword>
<feature type="compositionally biased region" description="Basic and acidic residues" evidence="9">
    <location>
        <begin position="2090"/>
        <end position="2108"/>
    </location>
</feature>
<feature type="compositionally biased region" description="Acidic residues" evidence="9">
    <location>
        <begin position="2065"/>
        <end position="2075"/>
    </location>
</feature>
<feature type="compositionally biased region" description="Basic and acidic residues" evidence="9">
    <location>
        <begin position="2135"/>
        <end position="2147"/>
    </location>
</feature>
<name>A0A5J5DDG3_9PERO</name>
<dbReference type="EMBL" id="VOFY01000008">
    <property type="protein sequence ID" value="KAA8590361.1"/>
    <property type="molecule type" value="Genomic_DNA"/>
</dbReference>
<feature type="coiled-coil region" evidence="8">
    <location>
        <begin position="460"/>
        <end position="512"/>
    </location>
</feature>
<dbReference type="InterPro" id="IPR032321">
    <property type="entry name" value="Cep209_CC5"/>
</dbReference>
<feature type="coiled-coil region" evidence="8">
    <location>
        <begin position="625"/>
        <end position="698"/>
    </location>
</feature>
<evidence type="ECO:0000256" key="4">
    <source>
        <dbReference type="ARBA" id="ARBA00022794"/>
    </source>
</evidence>
<dbReference type="GO" id="GO:0043010">
    <property type="term" value="P:camera-type eye development"/>
    <property type="evidence" value="ECO:0007669"/>
    <property type="project" value="TreeGrafter"/>
</dbReference>
<feature type="region of interest" description="Disordered" evidence="9">
    <location>
        <begin position="2507"/>
        <end position="2526"/>
    </location>
</feature>
<feature type="coiled-coil region" evidence="8">
    <location>
        <begin position="185"/>
        <end position="295"/>
    </location>
</feature>
<feature type="region of interest" description="Disordered" evidence="9">
    <location>
        <begin position="1920"/>
        <end position="2171"/>
    </location>
</feature>
<evidence type="ECO:0000256" key="6">
    <source>
        <dbReference type="ARBA" id="ARBA00023212"/>
    </source>
</evidence>
<feature type="coiled-coil region" evidence="8">
    <location>
        <begin position="1384"/>
        <end position="1443"/>
    </location>
</feature>
<feature type="compositionally biased region" description="Basic and acidic residues" evidence="9">
    <location>
        <begin position="1685"/>
        <end position="1701"/>
    </location>
</feature>
<reference evidence="12 13" key="1">
    <citation type="submission" date="2019-08" db="EMBL/GenBank/DDBJ databases">
        <title>A chromosome-level genome assembly, high-density linkage maps, and genome scans reveal the genomic architecture of hybrid incompatibilities underlying speciation via character displacement in darters (Percidae: Etheostominae).</title>
        <authorList>
            <person name="Moran R.L."/>
            <person name="Catchen J.M."/>
            <person name="Fuller R.C."/>
        </authorList>
    </citation>
    <scope>NUCLEOTIDE SEQUENCE [LARGE SCALE GENOMIC DNA]</scope>
    <source>
        <strain evidence="12">EspeVRDwgs_2016</strain>
        <tissue evidence="12">Muscle</tissue>
    </source>
</reference>
<comment type="caution">
    <text evidence="12">The sequence shown here is derived from an EMBL/GenBank/DDBJ whole genome shotgun (WGS) entry which is preliminary data.</text>
</comment>
<feature type="transmembrane region" description="Helical" evidence="10">
    <location>
        <begin position="2579"/>
        <end position="2599"/>
    </location>
</feature>
<evidence type="ECO:0000256" key="10">
    <source>
        <dbReference type="SAM" id="Phobius"/>
    </source>
</evidence>
<feature type="coiled-coil region" evidence="8">
    <location>
        <begin position="921"/>
        <end position="1041"/>
    </location>
</feature>
<sequence length="2658" mass="304655">MGKEKRTNEELVVRAEEAENEVKKLKREIKKLKKKNEQLEQDVEFYRGELDQKDPFPSRDENAEAQRKLNLANRQLYQCLEDLQRAEDENVHLRTQNDQMQKSLEESVREMEKMTDEYNKMKIVVQQTDSSMDQLRKERDHAKLQISELTDRIRSMTEDDDPVMAALNAKVEEWKRVLSGKDDEILVYQQMIRDLREKLRSAQLDLDKSNIIALQQAVQDRDNQIKILSEQVEQYTGEMEKHTLLIEELKTSTKKDRGIPSAIQQRKMEELKSKLEAAETRAEEAVRALKLVEAHAEEKDKALIEASNRLSQYESGTYGLEAAIAEIKECKNQIRVRDLEAEAMTKEINQLELRINDLMDENEDFRVKLGLEPKQEVDLTEFRRAKDLRQRQYKAENQVLTKEIEQLEEERLELKKQIRCIVKEKGIPQSSLLLEEEDQALVRPSRTVQLQPKRSSTYADEEIQRKNEFLEKELTNKERELELHKTQFHIKLDELSKVKRDLEDALKVMRINQQVTLSDSAINIPRLERLANAADIGNMSGQSEPVLHLKSQIHQLVGRNEELRQELKLAREEATSSFSQHARAKEKVSQLEGELELLRRSGSRGLVFRPLTLPEGLEPSSTEVISSLNEYAVRLLQELKNKEEKNKTLAGTLEEYKDKFSVISHQQGLLYKEYLSEKADWQQEKKTFTEMKNKLEDQQQVDAVKIQEFNKLLDTLQKDPELIRRQLSEASRALTVLKVNEKKLTRRYITLLEQEQHLSKENGKLKDESSHMQAAVTQRIGYLQRYKEMAAYKITALQKALDDSVPSSDLERANKQYTELTVKYRDMLQRDSHLMQRTTNLEHLESENEYLREQISAMNKELEITKEKLNTLEQAWDNINAIGDANGMDKADKALINKEMVSSARRITTLEMKELNERQRAEHAHKMYEHLRNTLKQVEDRNLELESKFAELTKMNVEAQRVERELRDELADSISKAVSDADRARIAELEKAEAELRIEVSKLQEVSDVAMMQVSAIQARQQSKEKEVEALRRQILDYQSQSDEKALIAKLHQHIVALQLSESASLAKLEAATSHIQQLEAYKLRAEQRLDAGERSLFLARQEGRNRSKHLRQTIQSLRRQFAGALPLPQQEKFSLAMVSVQEDRAKALEEKRKAMEERRKAEGRAEELELRLRCLEELISTLKDVKGAQKVTEWHKKMEEARLQELRKGRELVVQKEEIRYLKNLMEEQEQTIHALEEDNVQQNMLQEERQLAYDQREVELERQLDQYEKHQQEILSSAEKYEDGTGSLPDPSLPLAHQLEFALAKIREHVRTVSDTQATCKRLDEKLKEKEAALWKAEQNILSRDRVINELRLRLPAAANRERLLADIAKHEEGQSDNQPTLKLAHQTIKDLQGRLDKKEDVLKKYHKQLAQARQDQEEMIKRHQEELRMLHQKLDLHTDTSLDHFRQTAMELMKKPTISVPTTKHLEHLSELEQTVAEQDISLASVTEKLKLATAELERQRAAMEILAKKHADEMSKLEGDHAAQVKNLTGETEDQTAKMAQMEKEMNYLKTELAAQKEANVRSPSNTMKNLVERLKAQLTQKEKQLKALSKALLELRAEMTSAAEQQVIASAAQKEESLNVQMLVDRHTKDLKVRVQELNEELQAAKEFARAARGRENTLKEEVDRLNQDLQRSLKTQRRLQAEKDERELEIQDHKQQVKRLSSALQSQPEPDGKGSTIENLHKKIRKLECDLEKKAEMKDDHGKNKGEIGRWEEGKKWQAKMEKVKNLLKEKERENESLSKQLSTLKDLYGRLEQEKSALQKKLKGRGVTADQVVGVRSTELEKEMEELKKKNSDLETQILTIKQHQALPRDDAMENLTLRNRYLEERLHSIESQISKEPSSRPSAKISSPWALRRICSVTCDVADEACEGNAAQHLSESYSRSVSRGAVEDPADQQREPKQSQVARETQTSVVGAEDVCTEQERLSPDVAEDTAADNTDVTGKEEDASLVVEDDTEADTLDHPQDIQGGSEVEETWTIKGSEPDPEDPSERPGAVLSSSEPAVAATGTEALNNEGVCDRDDDDDDDDDDVGLREEKTEEAEEQADLKDKEVVTKKETTEVHNPEPSCSEEPDVDGNSELSNHSLFIRKKRDDRVRKQERRSLRYLKTSGRGTGTPSQRDQDLQKENLKLASENLELRFQVEQTNKDLPRLKNQVADLKEMCSALKKEKAEVDKKLTHIRGSGQSGKTIPELEKTIGLMKKVVERVQKENETLKKSSAPANQDKVAALEQETEKLKVDFEKLKTQSEAELSSKLEAKTKGLEKIVMENERLRKEIKREMEATERLRVTKATLEATNEKLEAELEETKLRLRAALSKAIPEGADSKTWKASVVTRMFENKMKELEKELSQKTSSLSELKHQLKEVNEREERAQINIRQLEDQAAQTEKTALQTEIIKLKKELENFDPTFFEEIEDLKYNYNLEVKKNILLEEQLKKVCDQFGVKPELPNVSIGRSANGTAAISNMSSSSELGLRTRAAPTPSSTTDECQQYCLLSFSTGTHPEQINKDQITTSAGSIVHNDRGKKMSPTFQTVQVHLTVGVLPHLCLYVVLLLPLRPIGGHLVVDVSRVGAGVGVWVSAVSVVGSVELCGLAVALFGVSSKSSKVSSAGIGGPV</sequence>
<keyword evidence="4" id="KW-0970">Cilium biogenesis/degradation</keyword>
<feature type="compositionally biased region" description="Polar residues" evidence="9">
    <location>
        <begin position="1704"/>
        <end position="1714"/>
    </location>
</feature>
<keyword evidence="7" id="KW-0966">Cell projection</keyword>
<keyword evidence="13" id="KW-1185">Reference proteome</keyword>
<feature type="coiled-coil region" evidence="8">
    <location>
        <begin position="1315"/>
        <end position="1342"/>
    </location>
</feature>
<feature type="domain" description="Centrosomal protein of 290kDa coiled-coil region" evidence="11">
    <location>
        <begin position="1137"/>
        <end position="1264"/>
    </location>
</feature>
<protein>
    <recommendedName>
        <fullName evidence="11">Centrosomal protein of 290kDa coiled-coil region domain-containing protein</fullName>
    </recommendedName>
</protein>
<evidence type="ECO:0000256" key="3">
    <source>
        <dbReference type="ARBA" id="ARBA00022490"/>
    </source>
</evidence>
<dbReference type="PANTHER" id="PTHR18879">
    <property type="entry name" value="CENTROSOMAL PROTEIN OF 290 KDA"/>
    <property type="match status" value="1"/>
</dbReference>
<dbReference type="InterPro" id="IPR026201">
    <property type="entry name" value="Cep290"/>
</dbReference>
<feature type="region of interest" description="Disordered" evidence="9">
    <location>
        <begin position="1682"/>
        <end position="1726"/>
    </location>
</feature>
<feature type="coiled-coil region" evidence="8">
    <location>
        <begin position="1213"/>
        <end position="1282"/>
    </location>
</feature>
<keyword evidence="10" id="KW-0472">Membrane</keyword>
<evidence type="ECO:0000256" key="8">
    <source>
        <dbReference type="SAM" id="Coils"/>
    </source>
</evidence>
<feature type="compositionally biased region" description="Polar residues" evidence="9">
    <location>
        <begin position="1947"/>
        <end position="1958"/>
    </location>
</feature>
<evidence type="ECO:0000256" key="9">
    <source>
        <dbReference type="SAM" id="MobiDB-lite"/>
    </source>
</evidence>
<evidence type="ECO:0000256" key="2">
    <source>
        <dbReference type="ARBA" id="ARBA00004300"/>
    </source>
</evidence>
<evidence type="ECO:0000256" key="1">
    <source>
        <dbReference type="ARBA" id="ARBA00004120"/>
    </source>
</evidence>
<dbReference type="Pfam" id="PF16574">
    <property type="entry name" value="CEP209_CC5"/>
    <property type="match status" value="1"/>
</dbReference>
<comment type="subcellular location">
    <subcellularLocation>
        <location evidence="1">Cytoplasm</location>
        <location evidence="1">Cytoskeleton</location>
        <location evidence="1">Cilium basal body</location>
    </subcellularLocation>
    <subcellularLocation>
        <location evidence="2">Cytoplasm</location>
        <location evidence="2">Cytoskeleton</location>
        <location evidence="2">Microtubule organizing center</location>
        <location evidence="2">Centrosome</location>
    </subcellularLocation>
</comment>
<evidence type="ECO:0000259" key="11">
    <source>
        <dbReference type="Pfam" id="PF16574"/>
    </source>
</evidence>
<feature type="transmembrane region" description="Helical" evidence="10">
    <location>
        <begin position="2619"/>
        <end position="2642"/>
    </location>
</feature>
<feature type="coiled-coil region" evidence="8">
    <location>
        <begin position="810"/>
        <end position="875"/>
    </location>
</feature>
<dbReference type="GO" id="GO:0034451">
    <property type="term" value="C:centriolar satellite"/>
    <property type="evidence" value="ECO:0007669"/>
    <property type="project" value="TreeGrafter"/>
</dbReference>
<keyword evidence="10" id="KW-0812">Transmembrane</keyword>
<evidence type="ECO:0000313" key="13">
    <source>
        <dbReference type="Proteomes" id="UP000327493"/>
    </source>
</evidence>
<feature type="coiled-coil region" evidence="8">
    <location>
        <begin position="1"/>
        <end position="159"/>
    </location>
</feature>
<feature type="coiled-coil region" evidence="8">
    <location>
        <begin position="2186"/>
        <end position="2220"/>
    </location>
</feature>
<keyword evidence="10" id="KW-1133">Transmembrane helix</keyword>
<gene>
    <name evidence="12" type="ORF">FQN60_014295</name>
</gene>
<dbReference type="GO" id="GO:0001822">
    <property type="term" value="P:kidney development"/>
    <property type="evidence" value="ECO:0007669"/>
    <property type="project" value="TreeGrafter"/>
</dbReference>
<dbReference type="PANTHER" id="PTHR18879:SF20">
    <property type="entry name" value="CENTROSOMAL PROTEIN OF 290 KDA"/>
    <property type="match status" value="1"/>
</dbReference>
<feature type="compositionally biased region" description="Polar residues" evidence="9">
    <location>
        <begin position="1920"/>
        <end position="1930"/>
    </location>
</feature>
<proteinExistence type="predicted"/>
<dbReference type="GO" id="GO:0097711">
    <property type="term" value="P:ciliary basal body-plasma membrane docking"/>
    <property type="evidence" value="ECO:0007669"/>
    <property type="project" value="TreeGrafter"/>
</dbReference>